<dbReference type="EMBL" id="QWEG01000010">
    <property type="protein sequence ID" value="RHW37337.1"/>
    <property type="molecule type" value="Genomic_DNA"/>
</dbReference>
<organism evidence="1 2">
    <name type="scientific">Neobacillus notoginsengisoli</name>
    <dbReference type="NCBI Taxonomy" id="1578198"/>
    <lineage>
        <taxon>Bacteria</taxon>
        <taxon>Bacillati</taxon>
        <taxon>Bacillota</taxon>
        <taxon>Bacilli</taxon>
        <taxon>Bacillales</taxon>
        <taxon>Bacillaceae</taxon>
        <taxon>Neobacillus</taxon>
    </lineage>
</organism>
<comment type="caution">
    <text evidence="1">The sequence shown here is derived from an EMBL/GenBank/DDBJ whole genome shotgun (WGS) entry which is preliminary data.</text>
</comment>
<accession>A0A417YRI7</accession>
<dbReference type="OrthoDB" id="2887764at2"/>
<dbReference type="AlphaFoldDB" id="A0A417YRI7"/>
<proteinExistence type="predicted"/>
<dbReference type="RefSeq" id="WP_118922330.1">
    <property type="nucleotide sequence ID" value="NZ_QWEG01000010.1"/>
</dbReference>
<dbReference type="Proteomes" id="UP000284416">
    <property type="component" value="Unassembled WGS sequence"/>
</dbReference>
<keyword evidence="2" id="KW-1185">Reference proteome</keyword>
<name>A0A417YRI7_9BACI</name>
<sequence>MSWVSFASGVLVTVFAYGLLGSYDEVPELEPEDDEIEVSDYAGRLVTMSCQTCRKLKRHREVQPNLYQCTKCKREVDLRIS</sequence>
<reference evidence="1 2" key="1">
    <citation type="journal article" date="2017" name="Int. J. Syst. Evol. Microbiol.">
        <title>Bacillus notoginsengisoli sp. nov., a novel bacterium isolated from the rhizosphere of Panax notoginseng.</title>
        <authorList>
            <person name="Zhang M.Y."/>
            <person name="Cheng J."/>
            <person name="Cai Y."/>
            <person name="Zhang T.Y."/>
            <person name="Wu Y.Y."/>
            <person name="Manikprabhu D."/>
            <person name="Li W.J."/>
            <person name="Zhang Y.X."/>
        </authorList>
    </citation>
    <scope>NUCLEOTIDE SEQUENCE [LARGE SCALE GENOMIC DNA]</scope>
    <source>
        <strain evidence="1 2">JCM 30743</strain>
    </source>
</reference>
<evidence type="ECO:0000313" key="1">
    <source>
        <dbReference type="EMBL" id="RHW37337.1"/>
    </source>
</evidence>
<protein>
    <submittedName>
        <fullName evidence="1">Uncharacterized protein</fullName>
    </submittedName>
</protein>
<evidence type="ECO:0000313" key="2">
    <source>
        <dbReference type="Proteomes" id="UP000284416"/>
    </source>
</evidence>
<gene>
    <name evidence="1" type="ORF">D1B31_16365</name>
</gene>